<feature type="transmembrane region" description="Helical" evidence="5">
    <location>
        <begin position="351"/>
        <end position="372"/>
    </location>
</feature>
<evidence type="ECO:0000313" key="8">
    <source>
        <dbReference type="Proteomes" id="UP000266287"/>
    </source>
</evidence>
<dbReference type="AlphaFoldDB" id="A0A399FZN7"/>
<dbReference type="Proteomes" id="UP000266287">
    <property type="component" value="Unassembled WGS sequence"/>
</dbReference>
<dbReference type="Pfam" id="PF04932">
    <property type="entry name" value="Wzy_C"/>
    <property type="match status" value="1"/>
</dbReference>
<dbReference type="GO" id="GO:0016020">
    <property type="term" value="C:membrane"/>
    <property type="evidence" value="ECO:0007669"/>
    <property type="project" value="UniProtKB-SubCell"/>
</dbReference>
<feature type="transmembrane region" description="Helical" evidence="5">
    <location>
        <begin position="179"/>
        <end position="196"/>
    </location>
</feature>
<feature type="transmembrane region" description="Helical" evidence="5">
    <location>
        <begin position="119"/>
        <end position="141"/>
    </location>
</feature>
<evidence type="ECO:0000259" key="6">
    <source>
        <dbReference type="Pfam" id="PF04932"/>
    </source>
</evidence>
<evidence type="ECO:0000256" key="1">
    <source>
        <dbReference type="ARBA" id="ARBA00004141"/>
    </source>
</evidence>
<protein>
    <submittedName>
        <fullName evidence="7">O-antigen ligase family protein</fullName>
    </submittedName>
</protein>
<feature type="transmembrane region" description="Helical" evidence="5">
    <location>
        <begin position="95"/>
        <end position="112"/>
    </location>
</feature>
<dbReference type="InterPro" id="IPR051533">
    <property type="entry name" value="WaaL-like"/>
</dbReference>
<feature type="transmembrane region" description="Helical" evidence="5">
    <location>
        <begin position="226"/>
        <end position="243"/>
    </location>
</feature>
<reference evidence="7 8" key="1">
    <citation type="submission" date="2018-08" db="EMBL/GenBank/DDBJ databases">
        <title>Draft genome of candidate division NPL-UPA2 bacterium Unc8 that adapted to ultra-basic serpentinizing groundwater.</title>
        <authorList>
            <person name="Ishii S."/>
            <person name="Suzuki S."/>
            <person name="Nealson K.H."/>
        </authorList>
    </citation>
    <scope>NUCLEOTIDE SEQUENCE [LARGE SCALE GENOMIC DNA]</scope>
    <source>
        <strain evidence="7">Unc8</strain>
    </source>
</reference>
<keyword evidence="7" id="KW-0436">Ligase</keyword>
<dbReference type="InterPro" id="IPR007016">
    <property type="entry name" value="O-antigen_ligase-rel_domated"/>
</dbReference>
<sequence length="394" mass="44614">MELLKNKGIAVEKLIFWTFCAMFFSMPIGTTPMVIFGLLTLLLWIFSGRFLKSKQQLLKNKKIFLPVLVFMAIPWIGLIYTENFSLGLEFARKSYYWLFAFAIASLSFSHYSPKTFFKAFLAGLTITSLFSVGQFIDLIPMREWLPTVFEGRRITMSLLLVLGMSISSFYFLKENRLKHRILILFLILLLLFTLSISQGRIGYLAFIALSPLIAYNLLGQKHIFKVAAISILIVSALFLSPVVRHRFDQTINDIRLYREGDPRTGIGLRLHMWEGAVKIFTKNPIIGVGTGGYQLAMEKFDVPALQEEFRDPHNSFLHTAANHGIVGLISLCWLFAIMLKAGWQHRHTATGFSVFSYGLVLLIGSLAATQILTPKTGMLFALFIGLCAKMPEEI</sequence>
<feature type="domain" description="O-antigen ligase-related" evidence="6">
    <location>
        <begin position="186"/>
        <end position="331"/>
    </location>
</feature>
<evidence type="ECO:0000256" key="5">
    <source>
        <dbReference type="SAM" id="Phobius"/>
    </source>
</evidence>
<evidence type="ECO:0000256" key="4">
    <source>
        <dbReference type="ARBA" id="ARBA00023136"/>
    </source>
</evidence>
<feature type="transmembrane region" description="Helical" evidence="5">
    <location>
        <begin position="9"/>
        <end position="28"/>
    </location>
</feature>
<keyword evidence="4 5" id="KW-0472">Membrane</keyword>
<evidence type="ECO:0000313" key="7">
    <source>
        <dbReference type="EMBL" id="RII00583.1"/>
    </source>
</evidence>
<dbReference type="GO" id="GO:0016874">
    <property type="term" value="F:ligase activity"/>
    <property type="evidence" value="ECO:0007669"/>
    <property type="project" value="UniProtKB-KW"/>
</dbReference>
<proteinExistence type="predicted"/>
<keyword evidence="2 5" id="KW-0812">Transmembrane</keyword>
<feature type="transmembrane region" description="Helical" evidence="5">
    <location>
        <begin position="153"/>
        <end position="172"/>
    </location>
</feature>
<evidence type="ECO:0000256" key="2">
    <source>
        <dbReference type="ARBA" id="ARBA00022692"/>
    </source>
</evidence>
<accession>A0A399FZN7</accession>
<feature type="transmembrane region" description="Helical" evidence="5">
    <location>
        <begin position="63"/>
        <end position="80"/>
    </location>
</feature>
<evidence type="ECO:0000256" key="3">
    <source>
        <dbReference type="ARBA" id="ARBA00022989"/>
    </source>
</evidence>
<keyword evidence="3 5" id="KW-1133">Transmembrane helix</keyword>
<comment type="subcellular location">
    <subcellularLocation>
        <location evidence="1">Membrane</location>
        <topology evidence="1">Multi-pass membrane protein</topology>
    </subcellularLocation>
</comment>
<gene>
    <name evidence="7" type="ORF">B9J77_02335</name>
</gene>
<comment type="caution">
    <text evidence="7">The sequence shown here is derived from an EMBL/GenBank/DDBJ whole genome shotgun (WGS) entry which is preliminary data.</text>
</comment>
<dbReference type="EMBL" id="NDHY01000003">
    <property type="protein sequence ID" value="RII00583.1"/>
    <property type="molecule type" value="Genomic_DNA"/>
</dbReference>
<feature type="transmembrane region" description="Helical" evidence="5">
    <location>
        <begin position="320"/>
        <end position="339"/>
    </location>
</feature>
<name>A0A399FZN7_UNCN2</name>
<dbReference type="PANTHER" id="PTHR37422:SF13">
    <property type="entry name" value="LIPOPOLYSACCHARIDE BIOSYNTHESIS PROTEIN PA4999-RELATED"/>
    <property type="match status" value="1"/>
</dbReference>
<organism evidence="7 8">
    <name type="scientific">candidate division NPL-UPA2 bacterium Unc8</name>
    <dbReference type="NCBI Taxonomy" id="1980939"/>
    <lineage>
        <taxon>Bacteria</taxon>
    </lineage>
</organism>
<dbReference type="PANTHER" id="PTHR37422">
    <property type="entry name" value="TEICHURONIC ACID BIOSYNTHESIS PROTEIN TUAE"/>
    <property type="match status" value="1"/>
</dbReference>
<feature type="transmembrane region" description="Helical" evidence="5">
    <location>
        <begin position="202"/>
        <end position="219"/>
    </location>
</feature>